<protein>
    <submittedName>
        <fullName evidence="1">Uncharacterized protein</fullName>
    </submittedName>
</protein>
<gene>
    <name evidence="1" type="ORF">C942_00663</name>
</gene>
<dbReference type="AlphaFoldDB" id="L8J9M5"/>
<proteinExistence type="predicted"/>
<dbReference type="PATRIC" id="fig|1056511.3.peg.2152"/>
<name>L8J9M5_9GAMM</name>
<keyword evidence="2" id="KW-1185">Reference proteome</keyword>
<evidence type="ECO:0000313" key="1">
    <source>
        <dbReference type="EMBL" id="ELR65580.1"/>
    </source>
</evidence>
<accession>L8J9M5</accession>
<comment type="caution">
    <text evidence="1">The sequence shown here is derived from an EMBL/GenBank/DDBJ whole genome shotgun (WGS) entry which is preliminary data.</text>
</comment>
<organism evidence="1 2">
    <name type="scientific">Photobacterium marinum</name>
    <dbReference type="NCBI Taxonomy" id="1056511"/>
    <lineage>
        <taxon>Bacteria</taxon>
        <taxon>Pseudomonadati</taxon>
        <taxon>Pseudomonadota</taxon>
        <taxon>Gammaproteobacteria</taxon>
        <taxon>Vibrionales</taxon>
        <taxon>Vibrionaceae</taxon>
        <taxon>Photobacterium</taxon>
    </lineage>
</organism>
<dbReference type="EMBL" id="AMZO01000016">
    <property type="protein sequence ID" value="ELR65580.1"/>
    <property type="molecule type" value="Genomic_DNA"/>
</dbReference>
<sequence>MFLPAWRKPEELIAVLYLVLPFFDLKLHTIERLFMKGMGTPG</sequence>
<reference evidence="1 2" key="1">
    <citation type="submission" date="2012-12" db="EMBL/GenBank/DDBJ databases">
        <title>Genome Assembly of Photobacterium sp. AK15.</title>
        <authorList>
            <person name="Khatri I."/>
            <person name="Vaidya B."/>
            <person name="Srinivas T.N.R."/>
            <person name="Subramanian S."/>
            <person name="Pinnaka A."/>
        </authorList>
    </citation>
    <scope>NUCLEOTIDE SEQUENCE [LARGE SCALE GENOMIC DNA]</scope>
    <source>
        <strain evidence="1 2">AK15</strain>
    </source>
</reference>
<dbReference type="Proteomes" id="UP000011134">
    <property type="component" value="Unassembled WGS sequence"/>
</dbReference>
<evidence type="ECO:0000313" key="2">
    <source>
        <dbReference type="Proteomes" id="UP000011134"/>
    </source>
</evidence>